<comment type="caution">
    <text evidence="10">The sequence shown here is derived from an EMBL/GenBank/DDBJ whole genome shotgun (WGS) entry which is preliminary data.</text>
</comment>
<dbReference type="PANTHER" id="PTHR43442:SF3">
    <property type="entry name" value="GLUCONOKINASE-RELATED"/>
    <property type="match status" value="1"/>
</dbReference>
<keyword evidence="11" id="KW-1185">Reference proteome</keyword>
<keyword evidence="5 9" id="KW-0547">Nucleotide-binding</keyword>
<evidence type="ECO:0000256" key="2">
    <source>
        <dbReference type="ARBA" id="ARBA00008420"/>
    </source>
</evidence>
<evidence type="ECO:0000313" key="10">
    <source>
        <dbReference type="EMBL" id="MET7029408.1"/>
    </source>
</evidence>
<dbReference type="CDD" id="cd02021">
    <property type="entry name" value="GntK"/>
    <property type="match status" value="1"/>
</dbReference>
<dbReference type="SUPFAM" id="SSF52540">
    <property type="entry name" value="P-loop containing nucleoside triphosphate hydrolases"/>
    <property type="match status" value="1"/>
</dbReference>
<reference evidence="10 11" key="1">
    <citation type="submission" date="2024-07" db="EMBL/GenBank/DDBJ databases">
        <title>The genome sequence of type strain Sediminicola luteus GDMCC 1.2596T.</title>
        <authorList>
            <person name="Liu Y."/>
        </authorList>
    </citation>
    <scope>NUCLEOTIDE SEQUENCE [LARGE SCALE GENOMIC DNA]</scope>
    <source>
        <strain evidence="10 11">GDMCC 1.2596</strain>
    </source>
</reference>
<dbReference type="Gene3D" id="3.40.50.300">
    <property type="entry name" value="P-loop containing nucleotide triphosphate hydrolases"/>
    <property type="match status" value="1"/>
</dbReference>
<accession>A0ABV2TVW5</accession>
<dbReference type="InterPro" id="IPR027417">
    <property type="entry name" value="P-loop_NTPase"/>
</dbReference>
<name>A0ABV2TVW5_9FLAO</name>
<evidence type="ECO:0000256" key="6">
    <source>
        <dbReference type="ARBA" id="ARBA00022777"/>
    </source>
</evidence>
<dbReference type="EC" id="2.7.1.12" evidence="3 9"/>
<evidence type="ECO:0000256" key="3">
    <source>
        <dbReference type="ARBA" id="ARBA00012054"/>
    </source>
</evidence>
<keyword evidence="6 9" id="KW-0418">Kinase</keyword>
<protein>
    <recommendedName>
        <fullName evidence="3 9">Gluconokinase</fullName>
        <ecNumber evidence="3 9">2.7.1.12</ecNumber>
    </recommendedName>
</protein>
<evidence type="ECO:0000313" key="11">
    <source>
        <dbReference type="Proteomes" id="UP001549773"/>
    </source>
</evidence>
<gene>
    <name evidence="10" type="ORF">ABXZ32_08370</name>
</gene>
<comment type="catalytic activity">
    <reaction evidence="8 9">
        <text>D-gluconate + ATP = 6-phospho-D-gluconate + ADP + H(+)</text>
        <dbReference type="Rhea" id="RHEA:19433"/>
        <dbReference type="ChEBI" id="CHEBI:15378"/>
        <dbReference type="ChEBI" id="CHEBI:18391"/>
        <dbReference type="ChEBI" id="CHEBI:30616"/>
        <dbReference type="ChEBI" id="CHEBI:58759"/>
        <dbReference type="ChEBI" id="CHEBI:456216"/>
        <dbReference type="EC" id="2.7.1.12"/>
    </reaction>
</comment>
<comment type="pathway">
    <text evidence="1">Carbohydrate acid metabolism.</text>
</comment>
<dbReference type="InterPro" id="IPR031322">
    <property type="entry name" value="Shikimate/glucono_kinase"/>
</dbReference>
<evidence type="ECO:0000256" key="7">
    <source>
        <dbReference type="ARBA" id="ARBA00022840"/>
    </source>
</evidence>
<dbReference type="PANTHER" id="PTHR43442">
    <property type="entry name" value="GLUCONOKINASE-RELATED"/>
    <property type="match status" value="1"/>
</dbReference>
<keyword evidence="7 9" id="KW-0067">ATP-binding</keyword>
<evidence type="ECO:0000256" key="5">
    <source>
        <dbReference type="ARBA" id="ARBA00022741"/>
    </source>
</evidence>
<proteinExistence type="inferred from homology"/>
<dbReference type="InterPro" id="IPR006001">
    <property type="entry name" value="Therm_gnt_kin"/>
</dbReference>
<dbReference type="PRINTS" id="PR01100">
    <property type="entry name" value="SHIKIMTKNASE"/>
</dbReference>
<dbReference type="GO" id="GO:0046316">
    <property type="term" value="F:gluconokinase activity"/>
    <property type="evidence" value="ECO:0007669"/>
    <property type="project" value="UniProtKB-EC"/>
</dbReference>
<dbReference type="EMBL" id="JBEWYP010000003">
    <property type="protein sequence ID" value="MET7029408.1"/>
    <property type="molecule type" value="Genomic_DNA"/>
</dbReference>
<keyword evidence="4 9" id="KW-0808">Transferase</keyword>
<organism evidence="10 11">
    <name type="scientific">Sediminicola luteus</name>
    <dbReference type="NCBI Taxonomy" id="319238"/>
    <lineage>
        <taxon>Bacteria</taxon>
        <taxon>Pseudomonadati</taxon>
        <taxon>Bacteroidota</taxon>
        <taxon>Flavobacteriia</taxon>
        <taxon>Flavobacteriales</taxon>
        <taxon>Flavobacteriaceae</taxon>
        <taxon>Sediminicola</taxon>
    </lineage>
</organism>
<evidence type="ECO:0000256" key="9">
    <source>
        <dbReference type="RuleBase" id="RU363066"/>
    </source>
</evidence>
<dbReference type="NCBIfam" id="TIGR01313">
    <property type="entry name" value="therm_gnt_kin"/>
    <property type="match status" value="1"/>
</dbReference>
<evidence type="ECO:0000256" key="4">
    <source>
        <dbReference type="ARBA" id="ARBA00022679"/>
    </source>
</evidence>
<dbReference type="RefSeq" id="WP_354618223.1">
    <property type="nucleotide sequence ID" value="NZ_JBEWYP010000003.1"/>
</dbReference>
<dbReference type="Proteomes" id="UP001549773">
    <property type="component" value="Unassembled WGS sequence"/>
</dbReference>
<dbReference type="Pfam" id="PF01202">
    <property type="entry name" value="SKI"/>
    <property type="match status" value="1"/>
</dbReference>
<evidence type="ECO:0000256" key="1">
    <source>
        <dbReference type="ARBA" id="ARBA00004761"/>
    </source>
</evidence>
<sequence length="166" mass="18790">MNQTFKHILFVMGVSGSGKSTIGKLLATALGYPFYDGDDYHPDHNIKKMAAGEPLNDEDRYDWLLALNELAKNHTSKGAVIACSALKESYRDLLQKGIDTKVHYIYLKGSFEEILERLQQRKDHFMPLELLQSQFEALSPPKNAIVVEIKEQPEKIVDTILIALDK</sequence>
<comment type="similarity">
    <text evidence="2 9">Belongs to the gluconokinase GntK/GntV family.</text>
</comment>
<evidence type="ECO:0000256" key="8">
    <source>
        <dbReference type="ARBA" id="ARBA00048090"/>
    </source>
</evidence>